<accession>A0A1F7VFU3</accession>
<organism evidence="2 3">
    <name type="scientific">Candidatus Uhrbacteria bacterium RIFCSPLOWO2_02_FULL_51_9</name>
    <dbReference type="NCBI Taxonomy" id="1802410"/>
    <lineage>
        <taxon>Bacteria</taxon>
        <taxon>Candidatus Uhriibacteriota</taxon>
    </lineage>
</organism>
<reference evidence="2 3" key="1">
    <citation type="journal article" date="2016" name="Nat. Commun.">
        <title>Thousands of microbial genomes shed light on interconnected biogeochemical processes in an aquifer system.</title>
        <authorList>
            <person name="Anantharaman K."/>
            <person name="Brown C.T."/>
            <person name="Hug L.A."/>
            <person name="Sharon I."/>
            <person name="Castelle C.J."/>
            <person name="Probst A.J."/>
            <person name="Thomas B.C."/>
            <person name="Singh A."/>
            <person name="Wilkins M.J."/>
            <person name="Karaoz U."/>
            <person name="Brodie E.L."/>
            <person name="Williams K.H."/>
            <person name="Hubbard S.S."/>
            <person name="Banfield J.F."/>
        </authorList>
    </citation>
    <scope>NUCLEOTIDE SEQUENCE [LARGE SCALE GENOMIC DNA]</scope>
</reference>
<dbReference type="InterPro" id="IPR043993">
    <property type="entry name" value="T4SS_pilin"/>
</dbReference>
<name>A0A1F7VFU3_9BACT</name>
<dbReference type="STRING" id="1802410.A3H75_01975"/>
<feature type="transmembrane region" description="Helical" evidence="1">
    <location>
        <begin position="95"/>
        <end position="113"/>
    </location>
</feature>
<dbReference type="EMBL" id="MGES01000022">
    <property type="protein sequence ID" value="OGL88884.1"/>
    <property type="molecule type" value="Genomic_DNA"/>
</dbReference>
<evidence type="ECO:0000313" key="2">
    <source>
        <dbReference type="EMBL" id="OGL88884.1"/>
    </source>
</evidence>
<dbReference type="Proteomes" id="UP000176678">
    <property type="component" value="Unassembled WGS sequence"/>
</dbReference>
<feature type="transmembrane region" description="Helical" evidence="1">
    <location>
        <begin position="52"/>
        <end position="74"/>
    </location>
</feature>
<dbReference type="AlphaFoldDB" id="A0A1F7VFU3"/>
<evidence type="ECO:0000313" key="3">
    <source>
        <dbReference type="Proteomes" id="UP000176678"/>
    </source>
</evidence>
<protein>
    <submittedName>
        <fullName evidence="2">Uncharacterized protein</fullName>
    </submittedName>
</protein>
<comment type="caution">
    <text evidence="2">The sequence shown here is derived from an EMBL/GenBank/DDBJ whole genome shotgun (WGS) entry which is preliminary data.</text>
</comment>
<dbReference type="Pfam" id="PF18895">
    <property type="entry name" value="T4SS_pilin"/>
    <property type="match status" value="1"/>
</dbReference>
<evidence type="ECO:0000256" key="1">
    <source>
        <dbReference type="SAM" id="Phobius"/>
    </source>
</evidence>
<keyword evidence="1" id="KW-0812">Transmembrane</keyword>
<keyword evidence="1" id="KW-1133">Transmembrane helix</keyword>
<sequence>MYNFLPITLTVVALTVVVAFFVPLTTHAAGDYGLRATAEVAGLDTNSNLPQVVGKMVGAGLSLLGLVFLGLMLFGGFRWMTARGEEKPVTQAKDTITNAIIGIAIVVGAYAITDFVLKAVTDTGNTCEQSCIDQFPDDQDALGDCALACQGI</sequence>
<proteinExistence type="predicted"/>
<keyword evidence="1" id="KW-0472">Membrane</keyword>
<gene>
    <name evidence="2" type="ORF">A3H75_01975</name>
</gene>